<dbReference type="Gene3D" id="3.80.10.10">
    <property type="entry name" value="Ribonuclease Inhibitor"/>
    <property type="match status" value="1"/>
</dbReference>
<comment type="caution">
    <text evidence="1">The sequence shown here is derived from an EMBL/GenBank/DDBJ whole genome shotgun (WGS) entry which is preliminary data.</text>
</comment>
<dbReference type="AlphaFoldDB" id="A0A8H7NT79"/>
<dbReference type="InterPro" id="IPR032675">
    <property type="entry name" value="LRR_dom_sf"/>
</dbReference>
<accession>A0A8H7NT79</accession>
<reference evidence="1" key="1">
    <citation type="submission" date="2020-11" db="EMBL/GenBank/DDBJ databases">
        <authorList>
            <person name="Koelle M."/>
            <person name="Horta M.A.C."/>
            <person name="Nowrousian M."/>
            <person name="Ohm R.A."/>
            <person name="Benz P."/>
            <person name="Pilgard A."/>
        </authorList>
    </citation>
    <scope>NUCLEOTIDE SEQUENCE</scope>
    <source>
        <strain evidence="1">FPRL280</strain>
    </source>
</reference>
<evidence type="ECO:0000313" key="2">
    <source>
        <dbReference type="Proteomes" id="UP000639403"/>
    </source>
</evidence>
<gene>
    <name evidence="1" type="ORF">IEO21_10030</name>
</gene>
<protein>
    <recommendedName>
        <fullName evidence="3">F-box domain-containing protein</fullName>
    </recommendedName>
</protein>
<organism evidence="1 2">
    <name type="scientific">Rhodonia placenta</name>
    <dbReference type="NCBI Taxonomy" id="104341"/>
    <lineage>
        <taxon>Eukaryota</taxon>
        <taxon>Fungi</taxon>
        <taxon>Dikarya</taxon>
        <taxon>Basidiomycota</taxon>
        <taxon>Agaricomycotina</taxon>
        <taxon>Agaricomycetes</taxon>
        <taxon>Polyporales</taxon>
        <taxon>Adustoporiaceae</taxon>
        <taxon>Rhodonia</taxon>
    </lineage>
</organism>
<dbReference type="EMBL" id="JADOXO010000631">
    <property type="protein sequence ID" value="KAF9801816.1"/>
    <property type="molecule type" value="Genomic_DNA"/>
</dbReference>
<proteinExistence type="predicted"/>
<evidence type="ECO:0000313" key="1">
    <source>
        <dbReference type="EMBL" id="KAF9801816.1"/>
    </source>
</evidence>
<dbReference type="SUPFAM" id="SSF52047">
    <property type="entry name" value="RNI-like"/>
    <property type="match status" value="1"/>
</dbReference>
<dbReference type="Proteomes" id="UP000639403">
    <property type="component" value="Unassembled WGS sequence"/>
</dbReference>
<reference evidence="1" key="2">
    <citation type="journal article" name="Front. Microbiol.">
        <title>Degradative Capacity of Two Strains of Rhodonia placenta: From Phenotype to Genotype.</title>
        <authorList>
            <person name="Kolle M."/>
            <person name="Horta M.A.C."/>
            <person name="Nowrousian M."/>
            <person name="Ohm R.A."/>
            <person name="Benz J.P."/>
            <person name="Pilgard A."/>
        </authorList>
    </citation>
    <scope>NUCLEOTIDE SEQUENCE</scope>
    <source>
        <strain evidence="1">FPRL280</strain>
    </source>
</reference>
<sequence>MVLPFPNEIWLDIFHGLAKEGEYDALERCRVVCRDFQLMAQDCLLRDMRFKNTEDVERIKVDVSGGEMRRWRGPRHVFIGGGNWNDGRQSIPYLATFASRFGGRWPSVEALDISKAVWRAADLDADAVFWDLARFPSITSLSLSDVMLPTILTLGRLVCAFPRLKELSLSDVQFTRQPFEASTISQFRLLPRTQLETLMLYSGSAPTPSF</sequence>
<evidence type="ECO:0008006" key="3">
    <source>
        <dbReference type="Google" id="ProtNLM"/>
    </source>
</evidence>
<name>A0A8H7NT79_9APHY</name>